<dbReference type="Pfam" id="PF00563">
    <property type="entry name" value="EAL"/>
    <property type="match status" value="1"/>
</dbReference>
<dbReference type="SMART" id="SM00086">
    <property type="entry name" value="PAC"/>
    <property type="match status" value="1"/>
</dbReference>
<name>A0ABW4FES9_9PSEU</name>
<feature type="domain" description="GGDEF" evidence="4">
    <location>
        <begin position="306"/>
        <end position="446"/>
    </location>
</feature>
<evidence type="ECO:0000259" key="4">
    <source>
        <dbReference type="PROSITE" id="PS50887"/>
    </source>
</evidence>
<dbReference type="Gene3D" id="3.30.70.270">
    <property type="match status" value="1"/>
</dbReference>
<dbReference type="InterPro" id="IPR001610">
    <property type="entry name" value="PAC"/>
</dbReference>
<dbReference type="InterPro" id="IPR035965">
    <property type="entry name" value="PAS-like_dom_sf"/>
</dbReference>
<dbReference type="CDD" id="cd00130">
    <property type="entry name" value="PAS"/>
    <property type="match status" value="1"/>
</dbReference>
<dbReference type="Gene3D" id="3.20.20.450">
    <property type="entry name" value="EAL domain"/>
    <property type="match status" value="1"/>
</dbReference>
<feature type="domain" description="EAL" evidence="3">
    <location>
        <begin position="455"/>
        <end position="722"/>
    </location>
</feature>
<evidence type="ECO:0000259" key="3">
    <source>
        <dbReference type="PROSITE" id="PS50883"/>
    </source>
</evidence>
<dbReference type="Proteomes" id="UP001597145">
    <property type="component" value="Unassembled WGS sequence"/>
</dbReference>
<evidence type="ECO:0000259" key="2">
    <source>
        <dbReference type="PROSITE" id="PS50113"/>
    </source>
</evidence>
<dbReference type="Gene3D" id="3.30.450.20">
    <property type="entry name" value="PAS domain"/>
    <property type="match status" value="1"/>
</dbReference>
<dbReference type="InterPro" id="IPR035919">
    <property type="entry name" value="EAL_sf"/>
</dbReference>
<dbReference type="EMBL" id="JBHUCP010000004">
    <property type="protein sequence ID" value="MFD1529195.1"/>
    <property type="molecule type" value="Genomic_DNA"/>
</dbReference>
<gene>
    <name evidence="5" type="ORF">ACFSCY_07055</name>
</gene>
<sequence length="725" mass="77922">MTAPGQLPSGQLPSAQLPSAQQVAVTWLEAVQHSSFVPMTRSELVDHLAGQAQVLLAAALADPADHESAQGVGRWMVDTHFTNPESLHESVTALGALLAPAGAAPVAAVLGALSAGYARALQELTRTEQERVSLAAYTALVAAEEARWTSEARFGAVFADAAIGIALVTGDGQIVEVNRALCDIFGLSHEEFTRKNVMPYIPADDEEFWSQLRQMQAGTLDHLRIERPYRRVDGTTIWADLVLSLVRTQDGEPRYIVAMVGDLTSRHRLETSLRHQAQHDPLTGLPNRTVFFERLDAALATPASARSVGVCYLDLDGFKAVNDTLGHGVGDELLQAVARRLTAELRRAGHLVARMGGDEFVVLVDRASNGDPDTAREELRGVAQRALEAVRRPIMLGTRRIVVSASVGVVERDDGGAGSAELMKAADTTLYWAKNDGRNRVAFFDADRHRAAVARFELSARMPDALEGGEFVVDYQPLVRLTDQQLVGVEALVRWQQPGGERLGPDRFIPVAEETGLIVPLGRWVLEEACRQAARWRADHPGTDLFVSVNLAARQVREPGIVEDVARILADTGWPAHALQLELTETDLMGTTGEPLDALRALAEMGVRIAIDDFGTGYSNLAYLRALPVHALKLAGPFMTGRGSVSADGGDGAEGTDEVDHEVLALLIELAHTLGLSVTAEVVETAVQLERLRKLGCDTGQGWYFAPAVAAGAVPGLLRGPVGPP</sequence>
<dbReference type="PROSITE" id="PS50113">
    <property type="entry name" value="PAC"/>
    <property type="match status" value="1"/>
</dbReference>
<dbReference type="Pfam" id="PF00990">
    <property type="entry name" value="GGDEF"/>
    <property type="match status" value="1"/>
</dbReference>
<dbReference type="InterPro" id="IPR029787">
    <property type="entry name" value="Nucleotide_cyclase"/>
</dbReference>
<dbReference type="RefSeq" id="WP_343975274.1">
    <property type="nucleotide sequence ID" value="NZ_BAAAJG010000008.1"/>
</dbReference>
<dbReference type="CDD" id="cd01948">
    <property type="entry name" value="EAL"/>
    <property type="match status" value="1"/>
</dbReference>
<comment type="caution">
    <text evidence="5">The sequence shown here is derived from an EMBL/GenBank/DDBJ whole genome shotgun (WGS) entry which is preliminary data.</text>
</comment>
<protein>
    <submittedName>
        <fullName evidence="5">Bifunctional diguanylate cyclase/phosphodiesterase</fullName>
    </submittedName>
</protein>
<organism evidence="5 6">
    <name type="scientific">Pseudonocardia aurantiaca</name>
    <dbReference type="NCBI Taxonomy" id="75290"/>
    <lineage>
        <taxon>Bacteria</taxon>
        <taxon>Bacillati</taxon>
        <taxon>Actinomycetota</taxon>
        <taxon>Actinomycetes</taxon>
        <taxon>Pseudonocardiales</taxon>
        <taxon>Pseudonocardiaceae</taxon>
        <taxon>Pseudonocardia</taxon>
    </lineage>
</organism>
<accession>A0ABW4FES9</accession>
<dbReference type="InterPro" id="IPR013767">
    <property type="entry name" value="PAS_fold"/>
</dbReference>
<feature type="domain" description="PAC" evidence="2">
    <location>
        <begin position="223"/>
        <end position="275"/>
    </location>
</feature>
<dbReference type="InterPro" id="IPR043128">
    <property type="entry name" value="Rev_trsase/Diguanyl_cyclase"/>
</dbReference>
<dbReference type="SUPFAM" id="SSF55073">
    <property type="entry name" value="Nucleotide cyclase"/>
    <property type="match status" value="1"/>
</dbReference>
<evidence type="ECO:0000313" key="6">
    <source>
        <dbReference type="Proteomes" id="UP001597145"/>
    </source>
</evidence>
<proteinExistence type="predicted"/>
<reference evidence="6" key="1">
    <citation type="journal article" date="2019" name="Int. J. Syst. Evol. Microbiol.">
        <title>The Global Catalogue of Microorganisms (GCM) 10K type strain sequencing project: providing services to taxonomists for standard genome sequencing and annotation.</title>
        <authorList>
            <consortium name="The Broad Institute Genomics Platform"/>
            <consortium name="The Broad Institute Genome Sequencing Center for Infectious Disease"/>
            <person name="Wu L."/>
            <person name="Ma J."/>
        </authorList>
    </citation>
    <scope>NUCLEOTIDE SEQUENCE [LARGE SCALE GENOMIC DNA]</scope>
    <source>
        <strain evidence="6">JCM 12165</strain>
    </source>
</reference>
<dbReference type="PROSITE" id="PS50887">
    <property type="entry name" value="GGDEF"/>
    <property type="match status" value="1"/>
</dbReference>
<dbReference type="SMART" id="SM00091">
    <property type="entry name" value="PAS"/>
    <property type="match status" value="1"/>
</dbReference>
<dbReference type="Pfam" id="PF00989">
    <property type="entry name" value="PAS"/>
    <property type="match status" value="1"/>
</dbReference>
<keyword evidence="6" id="KW-1185">Reference proteome</keyword>
<dbReference type="InterPro" id="IPR000160">
    <property type="entry name" value="GGDEF_dom"/>
</dbReference>
<dbReference type="CDD" id="cd01949">
    <property type="entry name" value="GGDEF"/>
    <property type="match status" value="1"/>
</dbReference>
<dbReference type="InterPro" id="IPR001633">
    <property type="entry name" value="EAL_dom"/>
</dbReference>
<dbReference type="SMART" id="SM00267">
    <property type="entry name" value="GGDEF"/>
    <property type="match status" value="1"/>
</dbReference>
<dbReference type="PROSITE" id="PS50883">
    <property type="entry name" value="EAL"/>
    <property type="match status" value="1"/>
</dbReference>
<dbReference type="NCBIfam" id="TIGR00229">
    <property type="entry name" value="sensory_box"/>
    <property type="match status" value="1"/>
</dbReference>
<feature type="domain" description="PAS" evidence="1">
    <location>
        <begin position="150"/>
        <end position="207"/>
    </location>
</feature>
<dbReference type="NCBIfam" id="TIGR00254">
    <property type="entry name" value="GGDEF"/>
    <property type="match status" value="1"/>
</dbReference>
<evidence type="ECO:0000259" key="1">
    <source>
        <dbReference type="PROSITE" id="PS50112"/>
    </source>
</evidence>
<dbReference type="InterPro" id="IPR000014">
    <property type="entry name" value="PAS"/>
</dbReference>
<dbReference type="PROSITE" id="PS50112">
    <property type="entry name" value="PAS"/>
    <property type="match status" value="1"/>
</dbReference>
<dbReference type="SMART" id="SM00052">
    <property type="entry name" value="EAL"/>
    <property type="match status" value="1"/>
</dbReference>
<evidence type="ECO:0000313" key="5">
    <source>
        <dbReference type="EMBL" id="MFD1529195.1"/>
    </source>
</evidence>
<dbReference type="PANTHER" id="PTHR44757">
    <property type="entry name" value="DIGUANYLATE CYCLASE DGCP"/>
    <property type="match status" value="1"/>
</dbReference>
<dbReference type="SUPFAM" id="SSF141868">
    <property type="entry name" value="EAL domain-like"/>
    <property type="match status" value="1"/>
</dbReference>
<dbReference type="InterPro" id="IPR052155">
    <property type="entry name" value="Biofilm_reg_signaling"/>
</dbReference>
<dbReference type="InterPro" id="IPR000700">
    <property type="entry name" value="PAS-assoc_C"/>
</dbReference>
<dbReference type="SUPFAM" id="SSF55785">
    <property type="entry name" value="PYP-like sensor domain (PAS domain)"/>
    <property type="match status" value="1"/>
</dbReference>
<dbReference type="PANTHER" id="PTHR44757:SF2">
    <property type="entry name" value="BIOFILM ARCHITECTURE MAINTENANCE PROTEIN MBAA"/>
    <property type="match status" value="1"/>
</dbReference>